<gene>
    <name evidence="2" type="ORF">A7985_05445</name>
</gene>
<dbReference type="Proteomes" id="UP000093366">
    <property type="component" value="Unassembled WGS sequence"/>
</dbReference>
<dbReference type="OrthoDB" id="6400118at2"/>
<evidence type="ECO:0000313" key="2">
    <source>
        <dbReference type="EMBL" id="OCQ23385.1"/>
    </source>
</evidence>
<keyword evidence="1" id="KW-1133">Transmembrane helix</keyword>
<sequence length="103" mass="11583">MDFINLKQIVQFVVISMAAAAIQLYLSPHAFTFGRYFFNALMALLAAYLVSSFCDFWQVAESARPGFIGVGAYLAPHLFNGLNNFGHKFSKDPMNIINKLRDK</sequence>
<comment type="caution">
    <text evidence="2">The sequence shown here is derived from an EMBL/GenBank/DDBJ whole genome shotgun (WGS) entry which is preliminary data.</text>
</comment>
<keyword evidence="1" id="KW-0472">Membrane</keyword>
<dbReference type="EMBL" id="MAUJ01000001">
    <property type="protein sequence ID" value="OCQ23385.1"/>
    <property type="molecule type" value="Genomic_DNA"/>
</dbReference>
<evidence type="ECO:0000256" key="1">
    <source>
        <dbReference type="SAM" id="Phobius"/>
    </source>
</evidence>
<feature type="transmembrane region" description="Helical" evidence="1">
    <location>
        <begin position="37"/>
        <end position="57"/>
    </location>
</feature>
<reference evidence="3" key="1">
    <citation type="submission" date="2016-07" db="EMBL/GenBank/DDBJ databases">
        <authorList>
            <person name="Florea S."/>
            <person name="Webb J.S."/>
            <person name="Jaromczyk J."/>
            <person name="Schardl C.L."/>
        </authorList>
    </citation>
    <scope>NUCLEOTIDE SEQUENCE [LARGE SCALE GENOMIC DNA]</scope>
    <source>
        <strain evidence="3">IPB1</strain>
    </source>
</reference>
<evidence type="ECO:0000313" key="3">
    <source>
        <dbReference type="Proteomes" id="UP000093366"/>
    </source>
</evidence>
<name>A0A1C0TVP9_9GAMM</name>
<evidence type="ECO:0008006" key="4">
    <source>
        <dbReference type="Google" id="ProtNLM"/>
    </source>
</evidence>
<feature type="transmembrane region" description="Helical" evidence="1">
    <location>
        <begin position="12"/>
        <end position="31"/>
    </location>
</feature>
<proteinExistence type="predicted"/>
<keyword evidence="1" id="KW-0812">Transmembrane</keyword>
<protein>
    <recommendedName>
        <fullName evidence="4">Holin</fullName>
    </recommendedName>
</protein>
<accession>A0A1C0TVP9</accession>
<dbReference type="AlphaFoldDB" id="A0A1C0TVP9"/>
<dbReference type="RefSeq" id="WP_065789403.1">
    <property type="nucleotide sequence ID" value="NZ_MAUJ01000001.1"/>
</dbReference>
<organism evidence="2 3">
    <name type="scientific">Pseudoalteromonas luteoviolacea</name>
    <dbReference type="NCBI Taxonomy" id="43657"/>
    <lineage>
        <taxon>Bacteria</taxon>
        <taxon>Pseudomonadati</taxon>
        <taxon>Pseudomonadota</taxon>
        <taxon>Gammaproteobacteria</taxon>
        <taxon>Alteromonadales</taxon>
        <taxon>Pseudoalteromonadaceae</taxon>
        <taxon>Pseudoalteromonas</taxon>
    </lineage>
</organism>